<dbReference type="SUPFAM" id="SSF52266">
    <property type="entry name" value="SGNH hydrolase"/>
    <property type="match status" value="1"/>
</dbReference>
<dbReference type="Gene3D" id="3.40.50.1110">
    <property type="entry name" value="SGNH hydrolase"/>
    <property type="match status" value="1"/>
</dbReference>
<dbReference type="RefSeq" id="WP_020878411.1">
    <property type="nucleotide sequence ID" value="NZ_ATHJ01000127.1"/>
</dbReference>
<evidence type="ECO:0000259" key="2">
    <source>
        <dbReference type="Pfam" id="PF13472"/>
    </source>
</evidence>
<keyword evidence="3" id="KW-0378">Hydrolase</keyword>
<comment type="caution">
    <text evidence="3">The sequence shown here is derived from an EMBL/GenBank/DDBJ whole genome shotgun (WGS) entry which is preliminary data.</text>
</comment>
<dbReference type="InterPro" id="IPR036514">
    <property type="entry name" value="SGNH_hydro_sf"/>
</dbReference>
<gene>
    <name evidence="3" type="ORF">dsmv_0828</name>
</gene>
<dbReference type="AlphaFoldDB" id="S7UHG7"/>
<name>S7UHG7_DESML</name>
<dbReference type="CDD" id="cd01822">
    <property type="entry name" value="Lysophospholipase_L1_like"/>
    <property type="match status" value="1"/>
</dbReference>
<dbReference type="EMBL" id="ATHJ01000127">
    <property type="protein sequence ID" value="EPR33289.1"/>
    <property type="molecule type" value="Genomic_DNA"/>
</dbReference>
<sequence length="237" mass="25113">MKPSLLAAVLLAVLTATVFGGCDKAPKAGTPEASGALEAAAPDPNETGRSGVIVAVGNSLTEGYGVDEEQAYPALLEKKLKASGHDFNVINAGISGETSSGALSRIQWIMTLNPDIVILETGANDGLRGIDPDLTRKNLFEIVRRLENEGVVVVLAGMRMVLNLGLGFTDAFREIYPSVAAEADVILIPFFLEGVAGDPRLNQADGIHPNPDGYRIVADTVYPYAVAAIERLRTRRN</sequence>
<dbReference type="InterPro" id="IPR051532">
    <property type="entry name" value="Ester_Hydrolysis_Enzymes"/>
</dbReference>
<reference evidence="3 4" key="1">
    <citation type="journal article" date="2013" name="Genome Announc.">
        <title>Draft genome sequences for three mercury-methylating, sulfate-reducing bacteria.</title>
        <authorList>
            <person name="Brown S.D."/>
            <person name="Hurt R.A.Jr."/>
            <person name="Gilmour C.C."/>
            <person name="Elias D.A."/>
        </authorList>
    </citation>
    <scope>NUCLEOTIDE SEQUENCE [LARGE SCALE GENOMIC DNA]</scope>
    <source>
        <strain evidence="3 4">DSM 2059</strain>
    </source>
</reference>
<keyword evidence="4" id="KW-1185">Reference proteome</keyword>
<evidence type="ECO:0000313" key="4">
    <source>
        <dbReference type="Proteomes" id="UP000014977"/>
    </source>
</evidence>
<dbReference type="PANTHER" id="PTHR30383:SF24">
    <property type="entry name" value="THIOESTERASE 1_PROTEASE 1_LYSOPHOSPHOLIPASE L1"/>
    <property type="match status" value="1"/>
</dbReference>
<dbReference type="GO" id="GO:0004622">
    <property type="term" value="F:phosphatidylcholine lysophospholipase activity"/>
    <property type="evidence" value="ECO:0007669"/>
    <property type="project" value="TreeGrafter"/>
</dbReference>
<accession>S7UHG7</accession>
<feature type="chain" id="PRO_5030177260" evidence="1">
    <location>
        <begin position="21"/>
        <end position="237"/>
    </location>
</feature>
<protein>
    <submittedName>
        <fullName evidence="3">Lipase/acylhydrolase</fullName>
    </submittedName>
</protein>
<dbReference type="eggNOG" id="COG2755">
    <property type="taxonomic scope" value="Bacteria"/>
</dbReference>
<proteinExistence type="predicted"/>
<dbReference type="InterPro" id="IPR013830">
    <property type="entry name" value="SGNH_hydro"/>
</dbReference>
<dbReference type="Pfam" id="PF13472">
    <property type="entry name" value="Lipase_GDSL_2"/>
    <property type="match status" value="1"/>
</dbReference>
<feature type="domain" description="SGNH hydrolase-type esterase" evidence="2">
    <location>
        <begin position="55"/>
        <end position="216"/>
    </location>
</feature>
<evidence type="ECO:0000256" key="1">
    <source>
        <dbReference type="SAM" id="SignalP"/>
    </source>
</evidence>
<dbReference type="PANTHER" id="PTHR30383">
    <property type="entry name" value="THIOESTERASE 1/PROTEASE 1/LYSOPHOSPHOLIPASE L1"/>
    <property type="match status" value="1"/>
</dbReference>
<dbReference type="OrthoDB" id="9786188at2"/>
<evidence type="ECO:0000313" key="3">
    <source>
        <dbReference type="EMBL" id="EPR33289.1"/>
    </source>
</evidence>
<organism evidence="3 4">
    <name type="scientific">Desulfococcus multivorans DSM 2059</name>
    <dbReference type="NCBI Taxonomy" id="1121405"/>
    <lineage>
        <taxon>Bacteria</taxon>
        <taxon>Pseudomonadati</taxon>
        <taxon>Thermodesulfobacteriota</taxon>
        <taxon>Desulfobacteria</taxon>
        <taxon>Desulfobacterales</taxon>
        <taxon>Desulfococcaceae</taxon>
        <taxon>Desulfococcus</taxon>
    </lineage>
</organism>
<dbReference type="PATRIC" id="fig|1121405.3.peg.4064"/>
<dbReference type="STRING" id="897.B2D07_12840"/>
<dbReference type="PROSITE" id="PS51257">
    <property type="entry name" value="PROKAR_LIPOPROTEIN"/>
    <property type="match status" value="1"/>
</dbReference>
<dbReference type="Proteomes" id="UP000014977">
    <property type="component" value="Unassembled WGS sequence"/>
</dbReference>
<feature type="signal peptide" evidence="1">
    <location>
        <begin position="1"/>
        <end position="20"/>
    </location>
</feature>
<keyword evidence="1" id="KW-0732">Signal</keyword>